<dbReference type="Gene3D" id="1.10.3430.10">
    <property type="entry name" value="Ammonium transporter AmtB like domains"/>
    <property type="match status" value="1"/>
</dbReference>
<feature type="transmembrane region" description="Helical" evidence="7">
    <location>
        <begin position="398"/>
        <end position="423"/>
    </location>
</feature>
<dbReference type="CTD" id="791729"/>
<feature type="region of interest" description="Disordered" evidence="6">
    <location>
        <begin position="478"/>
        <end position="500"/>
    </location>
</feature>
<name>A0A6P8YW18_THRPL</name>
<dbReference type="InterPro" id="IPR024041">
    <property type="entry name" value="NH4_transpt_AmtB-like_dom"/>
</dbReference>
<dbReference type="PANTHER" id="PTHR11730:SF60">
    <property type="entry name" value="RH50, ISOFORM D"/>
    <property type="match status" value="1"/>
</dbReference>
<evidence type="ECO:0000259" key="8">
    <source>
        <dbReference type="Pfam" id="PF00909"/>
    </source>
</evidence>
<feature type="transmembrane region" description="Helical" evidence="7">
    <location>
        <begin position="201"/>
        <end position="218"/>
    </location>
</feature>
<comment type="similarity">
    <text evidence="2">Belongs to the ammonium transporter (TC 2.A.49) family. Rh subfamily.</text>
</comment>
<dbReference type="AlphaFoldDB" id="A0A6P8YW18"/>
<evidence type="ECO:0000256" key="4">
    <source>
        <dbReference type="ARBA" id="ARBA00022989"/>
    </source>
</evidence>
<dbReference type="InterPro" id="IPR002229">
    <property type="entry name" value="RhesusRHD"/>
</dbReference>
<feature type="compositionally biased region" description="Basic and acidic residues" evidence="6">
    <location>
        <begin position="491"/>
        <end position="500"/>
    </location>
</feature>
<dbReference type="Proteomes" id="UP000515158">
    <property type="component" value="Unplaced"/>
</dbReference>
<feature type="transmembrane region" description="Helical" evidence="7">
    <location>
        <begin position="78"/>
        <end position="100"/>
    </location>
</feature>
<evidence type="ECO:0000256" key="2">
    <source>
        <dbReference type="ARBA" id="ARBA00011036"/>
    </source>
</evidence>
<keyword evidence="3 7" id="KW-0812">Transmembrane</keyword>
<evidence type="ECO:0000256" key="3">
    <source>
        <dbReference type="ARBA" id="ARBA00022692"/>
    </source>
</evidence>
<organism evidence="10">
    <name type="scientific">Thrips palmi</name>
    <name type="common">Melon thrips</name>
    <dbReference type="NCBI Taxonomy" id="161013"/>
    <lineage>
        <taxon>Eukaryota</taxon>
        <taxon>Metazoa</taxon>
        <taxon>Ecdysozoa</taxon>
        <taxon>Arthropoda</taxon>
        <taxon>Hexapoda</taxon>
        <taxon>Insecta</taxon>
        <taxon>Pterygota</taxon>
        <taxon>Neoptera</taxon>
        <taxon>Paraneoptera</taxon>
        <taxon>Thysanoptera</taxon>
        <taxon>Terebrantia</taxon>
        <taxon>Thripoidea</taxon>
        <taxon>Thripidae</taxon>
        <taxon>Thrips</taxon>
    </lineage>
</organism>
<dbReference type="KEGG" id="tpal:117643519"/>
<dbReference type="Pfam" id="PF00909">
    <property type="entry name" value="Ammonium_transp"/>
    <property type="match status" value="1"/>
</dbReference>
<feature type="transmembrane region" description="Helical" evidence="7">
    <location>
        <begin position="238"/>
        <end position="255"/>
    </location>
</feature>
<protein>
    <submittedName>
        <fullName evidence="10">Ammonium transporter Rh type A</fullName>
    </submittedName>
</protein>
<comment type="subcellular location">
    <subcellularLocation>
        <location evidence="1">Membrane</location>
        <topology evidence="1">Multi-pass membrane protein</topology>
    </subcellularLocation>
</comment>
<evidence type="ECO:0000256" key="5">
    <source>
        <dbReference type="ARBA" id="ARBA00023136"/>
    </source>
</evidence>
<evidence type="ECO:0000256" key="7">
    <source>
        <dbReference type="SAM" id="Phobius"/>
    </source>
</evidence>
<dbReference type="PANTHER" id="PTHR11730">
    <property type="entry name" value="AMMONIUM TRANSPORTER"/>
    <property type="match status" value="1"/>
</dbReference>
<evidence type="ECO:0000313" key="9">
    <source>
        <dbReference type="Proteomes" id="UP000515158"/>
    </source>
</evidence>
<accession>A0A6P8YW18</accession>
<dbReference type="GeneID" id="117643519"/>
<proteinExistence type="inferred from homology"/>
<dbReference type="GO" id="GO:0008519">
    <property type="term" value="F:ammonium channel activity"/>
    <property type="evidence" value="ECO:0007669"/>
    <property type="project" value="InterPro"/>
</dbReference>
<feature type="transmembrane region" description="Helical" evidence="7">
    <location>
        <begin position="291"/>
        <end position="309"/>
    </location>
</feature>
<keyword evidence="4 7" id="KW-1133">Transmembrane helix</keyword>
<keyword evidence="9" id="KW-1185">Reference proteome</keyword>
<dbReference type="InParanoid" id="A0A6P8YW18"/>
<dbReference type="RefSeq" id="XP_034238337.1">
    <property type="nucleotide sequence ID" value="XM_034382446.1"/>
</dbReference>
<feature type="transmembrane region" description="Helical" evidence="7">
    <location>
        <begin position="112"/>
        <end position="133"/>
    </location>
</feature>
<dbReference type="InterPro" id="IPR029020">
    <property type="entry name" value="Ammonium/urea_transptr"/>
</dbReference>
<evidence type="ECO:0000256" key="1">
    <source>
        <dbReference type="ARBA" id="ARBA00004141"/>
    </source>
</evidence>
<dbReference type="GO" id="GO:0097272">
    <property type="term" value="P:ammonium homeostasis"/>
    <property type="evidence" value="ECO:0007669"/>
    <property type="project" value="TreeGrafter"/>
</dbReference>
<feature type="transmembrane region" description="Helical" evidence="7">
    <location>
        <begin position="330"/>
        <end position="348"/>
    </location>
</feature>
<sequence length="500" mass="53018">MKHAQNKTAVALISLQVVLLLLFAIFTQYDKAALPWPPQNANGTSIEYHYPMFQDVHVMIFVGFGFLMMFLRKYGYSAVGFTLLLGAIMVQWAALCQGFLKLDHGKINLSLVSLLNADVATAAVLISMGAVLGKTTPLQLVLMGFVEMVFFAANEYLSSHVLQAVDLGGSMVVHVFGAYFGLAVSRALGRPAGTTQERSSYTSDMFSMVGTVFLWLFWPSFNGALAVGPARHRAVINTYLALASGCVAAFAVSSLSQRGGKFNMVHVQNATLAGGVAMGTAADLLVQPVGALVVGCLAGALSVVGYAYLQPWVLSRFKVHDTCGVHNLHGMPGVMAAIVGAVMAAFATDAQNDYGNALYVQFPAMAPTDKDALEKLMWEGTVLLNLQPGLGRSAGKQAAFQLASLCATLVVSLASGTLTGYVIRQSKLLRQAGKEDLFEDGPNWDVPDEESGEARPAATAMATLQVATTARMASAASTEAAANSIPSLEAEAPKEEANKW</sequence>
<gene>
    <name evidence="10" type="primary">LOC117643519</name>
</gene>
<dbReference type="FunCoup" id="A0A6P8YW18">
    <property type="interactions" value="23"/>
</dbReference>
<evidence type="ECO:0000256" key="6">
    <source>
        <dbReference type="SAM" id="MobiDB-lite"/>
    </source>
</evidence>
<feature type="domain" description="Ammonium transporter AmtB-like" evidence="8">
    <location>
        <begin position="46"/>
        <end position="433"/>
    </location>
</feature>
<dbReference type="SUPFAM" id="SSF111352">
    <property type="entry name" value="Ammonium transporter"/>
    <property type="match status" value="1"/>
</dbReference>
<dbReference type="FunFam" id="1.10.3430.10:FF:000012">
    <property type="entry name" value="Rh type C glycoprotein"/>
    <property type="match status" value="1"/>
</dbReference>
<dbReference type="OrthoDB" id="534912at2759"/>
<evidence type="ECO:0000313" key="10">
    <source>
        <dbReference type="RefSeq" id="XP_034238337.1"/>
    </source>
</evidence>
<reference evidence="10" key="1">
    <citation type="submission" date="2025-08" db="UniProtKB">
        <authorList>
            <consortium name="RefSeq"/>
        </authorList>
    </citation>
    <scope>IDENTIFICATION</scope>
    <source>
        <tissue evidence="10">Total insect</tissue>
    </source>
</reference>
<feature type="transmembrane region" description="Helical" evidence="7">
    <location>
        <begin position="140"/>
        <end position="157"/>
    </location>
</feature>
<dbReference type="PRINTS" id="PR00342">
    <property type="entry name" value="RHESUSRHD"/>
</dbReference>
<feature type="transmembrane region" description="Helical" evidence="7">
    <location>
        <begin position="48"/>
        <end position="71"/>
    </location>
</feature>
<dbReference type="GO" id="GO:0005886">
    <property type="term" value="C:plasma membrane"/>
    <property type="evidence" value="ECO:0007669"/>
    <property type="project" value="InterPro"/>
</dbReference>
<keyword evidence="5 7" id="KW-0472">Membrane</keyword>